<dbReference type="AlphaFoldDB" id="A0A564YLR2"/>
<dbReference type="PANTHER" id="PTHR10334">
    <property type="entry name" value="CYSTEINE-RICH SECRETORY PROTEIN-RELATED"/>
    <property type="match status" value="1"/>
</dbReference>
<feature type="chain" id="PRO_5021949968" description="SCP domain-containing protein" evidence="1">
    <location>
        <begin position="17"/>
        <end position="222"/>
    </location>
</feature>
<dbReference type="PRINTS" id="PR00837">
    <property type="entry name" value="V5TPXLIKE"/>
</dbReference>
<organism evidence="3 4">
    <name type="scientific">Hymenolepis diminuta</name>
    <name type="common">Rat tapeworm</name>
    <dbReference type="NCBI Taxonomy" id="6216"/>
    <lineage>
        <taxon>Eukaryota</taxon>
        <taxon>Metazoa</taxon>
        <taxon>Spiralia</taxon>
        <taxon>Lophotrochozoa</taxon>
        <taxon>Platyhelminthes</taxon>
        <taxon>Cestoda</taxon>
        <taxon>Eucestoda</taxon>
        <taxon>Cyclophyllidea</taxon>
        <taxon>Hymenolepididae</taxon>
        <taxon>Hymenolepis</taxon>
    </lineage>
</organism>
<name>A0A564YLR2_HYMDI</name>
<evidence type="ECO:0000313" key="3">
    <source>
        <dbReference type="EMBL" id="VUZ47889.1"/>
    </source>
</evidence>
<accession>A0A564YLR2</accession>
<dbReference type="Gene3D" id="3.40.33.10">
    <property type="entry name" value="CAP"/>
    <property type="match status" value="1"/>
</dbReference>
<dbReference type="InterPro" id="IPR035940">
    <property type="entry name" value="CAP_sf"/>
</dbReference>
<dbReference type="InterPro" id="IPR001283">
    <property type="entry name" value="CRISP-related"/>
</dbReference>
<reference evidence="3 4" key="1">
    <citation type="submission" date="2019-07" db="EMBL/GenBank/DDBJ databases">
        <authorList>
            <person name="Jastrzebski P J."/>
            <person name="Paukszto L."/>
            <person name="Jastrzebski P J."/>
        </authorList>
    </citation>
    <scope>NUCLEOTIDE SEQUENCE [LARGE SCALE GENOMIC DNA]</scope>
    <source>
        <strain evidence="3 4">WMS-il1</strain>
    </source>
</reference>
<proteinExistence type="predicted"/>
<evidence type="ECO:0000259" key="2">
    <source>
        <dbReference type="SMART" id="SM00198"/>
    </source>
</evidence>
<dbReference type="SUPFAM" id="SSF55797">
    <property type="entry name" value="PR-1-like"/>
    <property type="match status" value="1"/>
</dbReference>
<dbReference type="EMBL" id="CABIJS010000256">
    <property type="protein sequence ID" value="VUZ47889.1"/>
    <property type="molecule type" value="Genomic_DNA"/>
</dbReference>
<dbReference type="Proteomes" id="UP000321570">
    <property type="component" value="Unassembled WGS sequence"/>
</dbReference>
<evidence type="ECO:0000313" key="4">
    <source>
        <dbReference type="Proteomes" id="UP000321570"/>
    </source>
</evidence>
<keyword evidence="1" id="KW-0732">Signal</keyword>
<gene>
    <name evidence="3" type="ORF">WMSIL1_LOCUS7396</name>
</gene>
<feature type="signal peptide" evidence="1">
    <location>
        <begin position="1"/>
        <end position="16"/>
    </location>
</feature>
<dbReference type="InterPro" id="IPR014044">
    <property type="entry name" value="CAP_dom"/>
</dbReference>
<sequence length="222" mass="25440">MLEFILITALINTGLADVPTLGEREKIVDFHNWLRANVRPSASNMKKMVYSKQLEDLADNWVAKCQFAPPNKSQYPEYFKVGHNLGLFSGPEPSIIQMAQEWASESVNYDVKNNMCNSTKTCWPYTQMIWADTYEVGCAMKRCNEIDPENKLPTYMISCCYNPQGNYINKRPYEIGERCSECPLDSACYNGLCSDTPVTSSSISYEHSKLIIFLFFIKFYFA</sequence>
<dbReference type="CDD" id="cd05380">
    <property type="entry name" value="CAP_euk"/>
    <property type="match status" value="1"/>
</dbReference>
<dbReference type="Pfam" id="PF00188">
    <property type="entry name" value="CAP"/>
    <property type="match status" value="1"/>
</dbReference>
<protein>
    <recommendedName>
        <fullName evidence="2">SCP domain-containing protein</fullName>
    </recommendedName>
</protein>
<feature type="domain" description="SCP" evidence="2">
    <location>
        <begin position="22"/>
        <end position="169"/>
    </location>
</feature>
<dbReference type="SMART" id="SM00198">
    <property type="entry name" value="SCP"/>
    <property type="match status" value="1"/>
</dbReference>
<evidence type="ECO:0000256" key="1">
    <source>
        <dbReference type="SAM" id="SignalP"/>
    </source>
</evidence>
<keyword evidence="4" id="KW-1185">Reference proteome</keyword>